<feature type="transmembrane region" description="Helical" evidence="1">
    <location>
        <begin position="94"/>
        <end position="115"/>
    </location>
</feature>
<accession>A0AAV0BA46</accession>
<dbReference type="AlphaFoldDB" id="A0AAV0BA46"/>
<name>A0AAV0BA46_PHAPC</name>
<feature type="transmembrane region" description="Helical" evidence="1">
    <location>
        <begin position="351"/>
        <end position="378"/>
    </location>
</feature>
<feature type="transmembrane region" description="Helical" evidence="1">
    <location>
        <begin position="124"/>
        <end position="146"/>
    </location>
</feature>
<dbReference type="PANTHER" id="PTHR23524:SF1">
    <property type="entry name" value="MRH DOMAIN-CONTAINING PROTEIN-RELATED"/>
    <property type="match status" value="1"/>
</dbReference>
<organism evidence="2 3">
    <name type="scientific">Phakopsora pachyrhizi</name>
    <name type="common">Asian soybean rust disease fungus</name>
    <dbReference type="NCBI Taxonomy" id="170000"/>
    <lineage>
        <taxon>Eukaryota</taxon>
        <taxon>Fungi</taxon>
        <taxon>Dikarya</taxon>
        <taxon>Basidiomycota</taxon>
        <taxon>Pucciniomycotina</taxon>
        <taxon>Pucciniomycetes</taxon>
        <taxon>Pucciniales</taxon>
        <taxon>Phakopsoraceae</taxon>
        <taxon>Phakopsora</taxon>
    </lineage>
</organism>
<reference evidence="2" key="1">
    <citation type="submission" date="2022-06" db="EMBL/GenBank/DDBJ databases">
        <authorList>
            <consortium name="SYNGENTA / RWTH Aachen University"/>
        </authorList>
    </citation>
    <scope>NUCLEOTIDE SEQUENCE</scope>
</reference>
<feature type="transmembrane region" description="Helical" evidence="1">
    <location>
        <begin position="238"/>
        <end position="257"/>
    </location>
</feature>
<protein>
    <submittedName>
        <fullName evidence="2">Major facilitator superfamily domain-containing protein</fullName>
    </submittedName>
</protein>
<dbReference type="PANTHER" id="PTHR23524">
    <property type="entry name" value="TRANSPORTER, PUTATIVE (AFU_ORTHOLOGUE AFUA_8G04850)-RELATED"/>
    <property type="match status" value="1"/>
</dbReference>
<sequence>MENPTNTVVPGRRIIKSLGLASDVRPVNVFSYLLSSFVSISSLVFLSAATSFVLTAVVRVPTDSLGRINGSLVLLDEIVALPMVLIWGQVADAYGYRLVTFLGHFIVAVSLSLFVQAKDRYMLYLFRIFISLGFSALTTMISAILASMTTARLESVKDQESCNEEQVTEDETTPMLPETKKCNLKYGQRSARLSGIIGFVSGLGALFAVFVLLRLPPYFANLTNYPPREALRIGVQQAFYLAALIALLIAVSMIFGLRRDGERLWPLSSGGAGRLTCWTDNLKELLLGFKLGRGHRHLGVAYAAGFSARATTIAVSAYFPVYVNQYYISSGKCQLDSPDSPKEDIKKGCHAAFALASAVTGTVELSALIFAPAFGWIAASYSQPAILAASNALGAIGFFAIGFLPTPNHYLIWPTAIILGIAQISGVVVSLSLCASCRWRIHHSKVGNPVESTCPMISSSCMGDNRSRFTARDISGAIAGVYSLCGGLGILIGSFGGMLADWAPSAPFYLSGVLTMIVGLVCCIIFIGDQKQ</sequence>
<comment type="caution">
    <text evidence="2">The sequence shown here is derived from an EMBL/GenBank/DDBJ whole genome shotgun (WGS) entry which is preliminary data.</text>
</comment>
<dbReference type="Proteomes" id="UP001153365">
    <property type="component" value="Unassembled WGS sequence"/>
</dbReference>
<feature type="transmembrane region" description="Helical" evidence="1">
    <location>
        <begin position="32"/>
        <end position="58"/>
    </location>
</feature>
<keyword evidence="3" id="KW-1185">Reference proteome</keyword>
<feature type="transmembrane region" description="Helical" evidence="1">
    <location>
        <begin position="193"/>
        <end position="213"/>
    </location>
</feature>
<evidence type="ECO:0000313" key="2">
    <source>
        <dbReference type="EMBL" id="CAH7683898.1"/>
    </source>
</evidence>
<evidence type="ECO:0000313" key="3">
    <source>
        <dbReference type="Proteomes" id="UP001153365"/>
    </source>
</evidence>
<keyword evidence="1" id="KW-0812">Transmembrane</keyword>
<keyword evidence="1" id="KW-1133">Transmembrane helix</keyword>
<gene>
    <name evidence="2" type="ORF">PPACK8108_LOCUS17708</name>
</gene>
<keyword evidence="1" id="KW-0472">Membrane</keyword>
<evidence type="ECO:0000256" key="1">
    <source>
        <dbReference type="SAM" id="Phobius"/>
    </source>
</evidence>
<feature type="transmembrane region" description="Helical" evidence="1">
    <location>
        <begin position="476"/>
        <end position="500"/>
    </location>
</feature>
<dbReference type="SUPFAM" id="SSF103473">
    <property type="entry name" value="MFS general substrate transporter"/>
    <property type="match status" value="1"/>
</dbReference>
<feature type="transmembrane region" description="Helical" evidence="1">
    <location>
        <begin position="506"/>
        <end position="527"/>
    </location>
</feature>
<feature type="transmembrane region" description="Helical" evidence="1">
    <location>
        <begin position="385"/>
        <end position="404"/>
    </location>
</feature>
<dbReference type="EMBL" id="CALTRL010005001">
    <property type="protein sequence ID" value="CAH7683898.1"/>
    <property type="molecule type" value="Genomic_DNA"/>
</dbReference>
<feature type="transmembrane region" description="Helical" evidence="1">
    <location>
        <begin position="410"/>
        <end position="435"/>
    </location>
</feature>
<dbReference type="Gene3D" id="1.20.1250.20">
    <property type="entry name" value="MFS general substrate transporter like domains"/>
    <property type="match status" value="2"/>
</dbReference>
<proteinExistence type="predicted"/>
<dbReference type="InterPro" id="IPR036259">
    <property type="entry name" value="MFS_trans_sf"/>
</dbReference>